<dbReference type="STRING" id="419481.SAMN05216233_101617"/>
<keyword evidence="2" id="KW-1185">Reference proteome</keyword>
<dbReference type="OrthoDB" id="9814725at2"/>
<reference evidence="1 2" key="1">
    <citation type="submission" date="2016-10" db="EMBL/GenBank/DDBJ databases">
        <authorList>
            <person name="de Groot N.N."/>
        </authorList>
    </citation>
    <scope>NUCLEOTIDE SEQUENCE [LARGE SCALE GENOMIC DNA]</scope>
    <source>
        <strain evidence="1 2">AA1</strain>
    </source>
</reference>
<dbReference type="AlphaFoldDB" id="A0A1G5B4L2"/>
<protein>
    <submittedName>
        <fullName evidence="1">Phage baseplate assembly protein W</fullName>
    </submittedName>
</protein>
<dbReference type="RefSeq" id="WP_092208071.1">
    <property type="nucleotide sequence ID" value="NZ_FMUX01000001.1"/>
</dbReference>
<sequence length="106" mass="11109">MELNVTGQLDRVVIGATGIDAIVQQVQIVCATRVGTLPLDRAFGAQADYLDTPLPVAKAKASAAVIQGIETYVPGVDVLSVSWVADAEKARAGTLIPVVRIKINEP</sequence>
<dbReference type="Gene3D" id="3.10.450.40">
    <property type="match status" value="1"/>
</dbReference>
<dbReference type="Proteomes" id="UP000198870">
    <property type="component" value="Unassembled WGS sequence"/>
</dbReference>
<name>A0A1G5B4L2_9BACT</name>
<evidence type="ECO:0000313" key="2">
    <source>
        <dbReference type="Proteomes" id="UP000198870"/>
    </source>
</evidence>
<dbReference type="SUPFAM" id="SSF160719">
    <property type="entry name" value="gpW/gp25-like"/>
    <property type="match status" value="1"/>
</dbReference>
<evidence type="ECO:0000313" key="1">
    <source>
        <dbReference type="EMBL" id="SCX84980.1"/>
    </source>
</evidence>
<accession>A0A1G5B4L2</accession>
<organism evidence="1 2">
    <name type="scientific">Desulfoluna spongiiphila</name>
    <dbReference type="NCBI Taxonomy" id="419481"/>
    <lineage>
        <taxon>Bacteria</taxon>
        <taxon>Pseudomonadati</taxon>
        <taxon>Thermodesulfobacteriota</taxon>
        <taxon>Desulfobacteria</taxon>
        <taxon>Desulfobacterales</taxon>
        <taxon>Desulfolunaceae</taxon>
        <taxon>Desulfoluna</taxon>
    </lineage>
</organism>
<gene>
    <name evidence="1" type="ORF">SAMN05216233_101617</name>
</gene>
<dbReference type="EMBL" id="FMUX01000001">
    <property type="protein sequence ID" value="SCX84980.1"/>
    <property type="molecule type" value="Genomic_DNA"/>
</dbReference>
<proteinExistence type="predicted"/>